<accession>A0A7I8WBF2</accession>
<evidence type="ECO:0000313" key="2">
    <source>
        <dbReference type="Proteomes" id="UP000549394"/>
    </source>
</evidence>
<name>A0A7I8WBF2_9ANNE</name>
<dbReference type="Proteomes" id="UP000549394">
    <property type="component" value="Unassembled WGS sequence"/>
</dbReference>
<keyword evidence="2" id="KW-1185">Reference proteome</keyword>
<protein>
    <submittedName>
        <fullName evidence="1">DgyrCDS13678</fullName>
    </submittedName>
</protein>
<proteinExistence type="predicted"/>
<dbReference type="AlphaFoldDB" id="A0A7I8WBF2"/>
<gene>
    <name evidence="1" type="ORF">DGYR_LOCUS12830</name>
</gene>
<sequence length="275" mass="32559">MINTVNYDSVTNLLIDLDSCDPKYENLQTNVVLMPILYFNDVKALYPQIGRRFSYDIGRKFSFFICYIGEFKERGEAEEIFKNALSLSENDLQTFKRKIVETRKDDKFYENSIGVIYDFFEFLSEVPYLGCDEDMKDHTLALSEYFVTMIKKYGEDFLKYFDIFDGYDLNKIRINQENLSDAVDYLAKINRWENLCKHGRCPGKTNFDATLSKFFIDKVELVQFKNIKKFFVALTDILKAFRKTDLFNLLRISKNEKHFDLREILYDDDINEASL</sequence>
<reference evidence="1 2" key="1">
    <citation type="submission" date="2020-08" db="EMBL/GenBank/DDBJ databases">
        <authorList>
            <person name="Hejnol A."/>
        </authorList>
    </citation>
    <scope>NUCLEOTIDE SEQUENCE [LARGE SCALE GENOMIC DNA]</scope>
</reference>
<evidence type="ECO:0000313" key="1">
    <source>
        <dbReference type="EMBL" id="CAD5125457.1"/>
    </source>
</evidence>
<dbReference type="EMBL" id="CAJFCJ010000026">
    <property type="protein sequence ID" value="CAD5125457.1"/>
    <property type="molecule type" value="Genomic_DNA"/>
</dbReference>
<comment type="caution">
    <text evidence="1">The sequence shown here is derived from an EMBL/GenBank/DDBJ whole genome shotgun (WGS) entry which is preliminary data.</text>
</comment>
<organism evidence="1 2">
    <name type="scientific">Dimorphilus gyrociliatus</name>
    <dbReference type="NCBI Taxonomy" id="2664684"/>
    <lineage>
        <taxon>Eukaryota</taxon>
        <taxon>Metazoa</taxon>
        <taxon>Spiralia</taxon>
        <taxon>Lophotrochozoa</taxon>
        <taxon>Annelida</taxon>
        <taxon>Polychaeta</taxon>
        <taxon>Polychaeta incertae sedis</taxon>
        <taxon>Dinophilidae</taxon>
        <taxon>Dimorphilus</taxon>
    </lineage>
</organism>